<gene>
    <name evidence="3" type="ORF">HYH03_011066</name>
</gene>
<reference evidence="3" key="1">
    <citation type="journal article" date="2020" name="bioRxiv">
        <title>Comparative genomics of Chlamydomonas.</title>
        <authorList>
            <person name="Craig R.J."/>
            <person name="Hasan A.R."/>
            <person name="Ness R.W."/>
            <person name="Keightley P.D."/>
        </authorList>
    </citation>
    <scope>NUCLEOTIDE SEQUENCE</scope>
    <source>
        <strain evidence="3">CCAP 11/70</strain>
    </source>
</reference>
<feature type="coiled-coil region" evidence="1">
    <location>
        <begin position="85"/>
        <end position="151"/>
    </location>
</feature>
<protein>
    <recommendedName>
        <fullName evidence="2">Bacteriophage T5 Orf172 DNA-binding domain-containing protein</fullName>
    </recommendedName>
</protein>
<dbReference type="OrthoDB" id="560607at2759"/>
<dbReference type="Pfam" id="PF10544">
    <property type="entry name" value="T5orf172"/>
    <property type="match status" value="1"/>
</dbReference>
<evidence type="ECO:0000256" key="1">
    <source>
        <dbReference type="SAM" id="Coils"/>
    </source>
</evidence>
<dbReference type="AlphaFoldDB" id="A0A835Y0Q5"/>
<accession>A0A835Y0Q5</accession>
<evidence type="ECO:0000313" key="3">
    <source>
        <dbReference type="EMBL" id="KAG2490430.1"/>
    </source>
</evidence>
<keyword evidence="4" id="KW-1185">Reference proteome</keyword>
<proteinExistence type="predicted"/>
<evidence type="ECO:0000259" key="2">
    <source>
        <dbReference type="Pfam" id="PF10544"/>
    </source>
</evidence>
<feature type="domain" description="Bacteriophage T5 Orf172 DNA-binding" evidence="2">
    <location>
        <begin position="156"/>
        <end position="233"/>
    </location>
</feature>
<evidence type="ECO:0000313" key="4">
    <source>
        <dbReference type="Proteomes" id="UP000612055"/>
    </source>
</evidence>
<sequence>MWLGFLCKRNALDFVQLYLQRGVQYLPPKHAEEQTFLTVHGFKMLCGLVKTDQANRSFHYYTDMEVKYNKFMRLKMAQQWPTLERGNEEKEEAALREELIRKEEELALRGEELALRGDELALRDEELTRMKEELTRKEEELARVREKTYDEVAKKEYVYILKQAASDSDRHKIGKSVDPKRRESQLNAASAQGYKVIYKRQTSNAKVAEDIAHHVLRRYQCGQVGQGVFNCRVQHSIDVLHVACSVVDTLASTYEYIDRSDLHERVRESVNRKAYSVFLPKAWRDRIFDLTDSNRDEFALHLRVKPTDSDFASTSWNLTVTIEEVSLCAGSWSEDSRARRERLAERLGVTCWIERPGVQQPYGPVTDDPMLDLLSSGELSGDVMLDESHELYMPLATPGWGWPEAEALRKFADASLVLQFEDGLAGASRIPEPPMEIRADAAAVAALPSGAQLCNRVLERLREVLIPVEDLKVSKPPDGYFGVVTKASKAARRGAPTQFQVSTEFARRHLPMLVAPLDAAASAASAGMAAAEPVLSLKGAAETSELKLLCFMAALAEAARPGADMGAAAAGVFCFVRRHIRWFNFSPLFVRDTTLRWWSHATIMAYAQSRVQDGGVDLSTPARVLSELAALLHYLKDDPAAASAECARELAALAVQALTDRDAQVCNHKKLRSRLVPLVEARLGKIKALSNLLAHAGKHPDRKEERLDQGAYVEAVVSMCGTDAAAKKKRRAANKAFGNAQKEARLLEDTIETRPQLQAWAEMLAQA</sequence>
<comment type="caution">
    <text evidence="3">The sequence shown here is derived from an EMBL/GenBank/DDBJ whole genome shotgun (WGS) entry which is preliminary data.</text>
</comment>
<dbReference type="InterPro" id="IPR018306">
    <property type="entry name" value="Phage_T5_Orf172_DNA-bd"/>
</dbReference>
<keyword evidence="1" id="KW-0175">Coiled coil</keyword>
<dbReference type="EMBL" id="JAEHOE010000061">
    <property type="protein sequence ID" value="KAG2490430.1"/>
    <property type="molecule type" value="Genomic_DNA"/>
</dbReference>
<name>A0A835Y0Q5_9CHLO</name>
<organism evidence="3 4">
    <name type="scientific">Edaphochlamys debaryana</name>
    <dbReference type="NCBI Taxonomy" id="47281"/>
    <lineage>
        <taxon>Eukaryota</taxon>
        <taxon>Viridiplantae</taxon>
        <taxon>Chlorophyta</taxon>
        <taxon>core chlorophytes</taxon>
        <taxon>Chlorophyceae</taxon>
        <taxon>CS clade</taxon>
        <taxon>Chlamydomonadales</taxon>
        <taxon>Chlamydomonadales incertae sedis</taxon>
        <taxon>Edaphochlamys</taxon>
    </lineage>
</organism>
<dbReference type="Proteomes" id="UP000612055">
    <property type="component" value="Unassembled WGS sequence"/>
</dbReference>